<evidence type="ECO:0000313" key="2">
    <source>
        <dbReference type="Proteomes" id="UP001596052"/>
    </source>
</evidence>
<dbReference type="EMBL" id="JBHSMQ010000008">
    <property type="protein sequence ID" value="MFC5456967.1"/>
    <property type="molecule type" value="Genomic_DNA"/>
</dbReference>
<gene>
    <name evidence="1" type="ORF">ACFQDI_19025</name>
</gene>
<proteinExistence type="predicted"/>
<sequence>MKMTNRAFWIVLFTVWGNFMLANAKDEVRLSYPSKVESSKGKEREKLFTPWMSYDALRDQVDERRGKGEQIIYFEYNGAASQARAIFLTKFKLNGPYSRWYMVTEQAMEDKLNSEVKNGLQPAFVVRNTSGGFTMLFVSPPDLEAVRAQLKELGIGEPRLKK</sequence>
<evidence type="ECO:0000313" key="1">
    <source>
        <dbReference type="EMBL" id="MFC5456967.1"/>
    </source>
</evidence>
<reference evidence="2" key="1">
    <citation type="journal article" date="2019" name="Int. J. Syst. Evol. Microbiol.">
        <title>The Global Catalogue of Microorganisms (GCM) 10K type strain sequencing project: providing services to taxonomists for standard genome sequencing and annotation.</title>
        <authorList>
            <consortium name="The Broad Institute Genomics Platform"/>
            <consortium name="The Broad Institute Genome Sequencing Center for Infectious Disease"/>
            <person name="Wu L."/>
            <person name="Ma J."/>
        </authorList>
    </citation>
    <scope>NUCLEOTIDE SEQUENCE [LARGE SCALE GENOMIC DNA]</scope>
    <source>
        <strain evidence="2">CGMCC 4.1469</strain>
    </source>
</reference>
<accession>A0ABW0KWN9</accession>
<protein>
    <recommendedName>
        <fullName evidence="3">Preprotein translocase subunit SecD</fullName>
    </recommendedName>
</protein>
<evidence type="ECO:0008006" key="3">
    <source>
        <dbReference type="Google" id="ProtNLM"/>
    </source>
</evidence>
<dbReference type="Proteomes" id="UP001596052">
    <property type="component" value="Unassembled WGS sequence"/>
</dbReference>
<comment type="caution">
    <text evidence="1">The sequence shown here is derived from an EMBL/GenBank/DDBJ whole genome shotgun (WGS) entry which is preliminary data.</text>
</comment>
<organism evidence="1 2">
    <name type="scientific">Prosthecobacter fluviatilis</name>
    <dbReference type="NCBI Taxonomy" id="445931"/>
    <lineage>
        <taxon>Bacteria</taxon>
        <taxon>Pseudomonadati</taxon>
        <taxon>Verrucomicrobiota</taxon>
        <taxon>Verrucomicrobiia</taxon>
        <taxon>Verrucomicrobiales</taxon>
        <taxon>Verrucomicrobiaceae</taxon>
        <taxon>Prosthecobacter</taxon>
    </lineage>
</organism>
<keyword evidence="2" id="KW-1185">Reference proteome</keyword>
<name>A0ABW0KWN9_9BACT</name>
<dbReference type="RefSeq" id="WP_377169762.1">
    <property type="nucleotide sequence ID" value="NZ_JBHSMQ010000008.1"/>
</dbReference>